<gene>
    <name evidence="1" type="ORF">BMG03_19225</name>
</gene>
<reference evidence="1 2" key="1">
    <citation type="submission" date="2017-01" db="EMBL/GenBank/DDBJ databases">
        <title>The complete genome sequence of a sulfur-oxidizing marine bacterium Thioclava sp. 25B10_4T.</title>
        <authorList>
            <person name="Liu Y."/>
            <person name="Lai Q."/>
            <person name="Shao Z."/>
        </authorList>
    </citation>
    <scope>NUCLEOTIDE SEQUENCE [LARGE SCALE GENOMIC DNA]</scope>
    <source>
        <strain evidence="1 2">25B10_4</strain>
        <plasmid evidence="1 2">unnamed1</plasmid>
    </source>
</reference>
<evidence type="ECO:0000313" key="2">
    <source>
        <dbReference type="Proteomes" id="UP000185622"/>
    </source>
</evidence>
<dbReference type="Proteomes" id="UP000185622">
    <property type="component" value="Plasmid unnamed1"/>
</dbReference>
<protein>
    <recommendedName>
        <fullName evidence="3">Type II toxin-antitoxin system PemK/MazF family toxin</fullName>
    </recommendedName>
</protein>
<evidence type="ECO:0008006" key="3">
    <source>
        <dbReference type="Google" id="ProtNLM"/>
    </source>
</evidence>
<dbReference type="RefSeq" id="WP_075777331.1">
    <property type="nucleotide sequence ID" value="NZ_CP019438.1"/>
</dbReference>
<dbReference type="EMBL" id="CP019438">
    <property type="protein sequence ID" value="AQS50058.1"/>
    <property type="molecule type" value="Genomic_DNA"/>
</dbReference>
<name>A0ABM6IMF2_9RHOB</name>
<accession>A0ABM6IMF2</accession>
<proteinExistence type="predicted"/>
<dbReference type="SUPFAM" id="SSF50118">
    <property type="entry name" value="Cell growth inhibitor/plasmid maintenance toxic component"/>
    <property type="match status" value="1"/>
</dbReference>
<evidence type="ECO:0000313" key="1">
    <source>
        <dbReference type="EMBL" id="AQS50058.1"/>
    </source>
</evidence>
<organism evidence="1 2">
    <name type="scientific">Thioclava nitratireducens</name>
    <dbReference type="NCBI Taxonomy" id="1915078"/>
    <lineage>
        <taxon>Bacteria</taxon>
        <taxon>Pseudomonadati</taxon>
        <taxon>Pseudomonadota</taxon>
        <taxon>Alphaproteobacteria</taxon>
        <taxon>Rhodobacterales</taxon>
        <taxon>Paracoccaceae</taxon>
        <taxon>Thioclava</taxon>
    </lineage>
</organism>
<keyword evidence="2" id="KW-1185">Reference proteome</keyword>
<geneLocation type="plasmid" evidence="1 2">
    <name>unnamed1</name>
</geneLocation>
<sequence length="154" mass="17026">MLDTSKTRPAKSPRPKPWSETIKTGDIISYRFPLKERQTEERPKPRPCLVLAVSHHNGQRWLCIAYGTSSRKKALNPLGIELSLTAAMACGLDRATGFLGSRTRVIRTNDPALCVCPDLRTPVLGALNGRAFERMLLVQKRLLAQHVAAVKSPA</sequence>
<keyword evidence="1" id="KW-0614">Plasmid</keyword>